<keyword evidence="2" id="KW-1185">Reference proteome</keyword>
<organism evidence="1 2">
    <name type="scientific">Taibaiella soli</name>
    <dbReference type="NCBI Taxonomy" id="1649169"/>
    <lineage>
        <taxon>Bacteria</taxon>
        <taxon>Pseudomonadati</taxon>
        <taxon>Bacteroidota</taxon>
        <taxon>Chitinophagia</taxon>
        <taxon>Chitinophagales</taxon>
        <taxon>Chitinophagaceae</taxon>
        <taxon>Taibaiella</taxon>
    </lineage>
</organism>
<evidence type="ECO:0000313" key="1">
    <source>
        <dbReference type="EMBL" id="PZF73466.1"/>
    </source>
</evidence>
<name>A0A2W2BJ43_9BACT</name>
<sequence length="996" mass="105552">MEQTFPFYQLSFTINTDHSGMNYRSSQTKSMRQSAKLIFSAVALFITSLAHGQVNVYPSQTALNLAQTLTGQGVTISNAVLTCPLTAEGRFGIVSSNLGLDSGIILTNGTAQTNGTVIGVNGASTLFASTSFSGTIPYAPGDATLDSILPSGQSTNDGCSLEFDFNPAGDTVKFDYVFGSDEYPGFACSSFNDVFGFFISGPGIVGRKNLALVPGTTIPVSINSINNVTNPNSYCTSMGAGSPFTQYYVNNAAGTTITYGGFTTVLQAISAVTPCTTYHLKLAIADVGDAFYDSGVFLKAGSLTSNAVNVKPIGGGGLAAPTPYCVRGCSPGQFLFTRPVAKPTPLVIHYQIAGSAVNGVDYTTIPDSVVIPANGTVATRQIFGLPANPPTGPVIVKLLILSPYTCGTTGTAPIIDSAYLTIYDSLQAHIVTPDTAICLYDTVHLQAIGDTLLSYNWTPSTGLSDPNIRNPLASPPSTTTYTLNASLAGSGCAVVHRSVTVTIKQPPIVDAGPDRVTCLGTPVQFNVTTTPANQTYTYSWTPGTSLNSTSVPDPVFTPVASQVGTGLTYYIVANPGAAGCNGYDTVSVRVLPNDFTLYTPDTAICQGMTVNIQADGDPAFSYLWTPANGVSDTTVLMPSITPDSTHTYSVTASYPSCPNITKSITIDVQPNPIVYVGPDRTICQWDTLQLNPSVTPGWYTHYIYNWTPGTHIDEPTQKDIIFSGEQDTTLTLTVTTPAGCKGSDDMNIVVHPGNFAAMTPADTAICPRDTVAMHATGGVAYSWTPALGLNDAASADPVAYPTADIDYTGIVTDQYGCKDTVNLNIVVHPNGVVEMEDSVAIYPGESYQMNPRGNCTYFEWFPPLGLTATNISNPIAMPSVNTKYIVKAKTEFGCAVTDSISVYMAETVLGIPNAFSPGSAPNDILKINKRGIVSLKYFRIFNRWGTKVFETSDIEQGWDGALNGTPQPMGVYVYMIEAYTDSGRRFYKQGNVTLIR</sequence>
<comment type="caution">
    <text evidence="1">The sequence shown here is derived from an EMBL/GenBank/DDBJ whole genome shotgun (WGS) entry which is preliminary data.</text>
</comment>
<gene>
    <name evidence="1" type="ORF">DN068_07990</name>
</gene>
<dbReference type="InterPro" id="IPR049804">
    <property type="entry name" value="Choice_anch_L"/>
</dbReference>
<proteinExistence type="predicted"/>
<dbReference type="InterPro" id="IPR038081">
    <property type="entry name" value="CalX-like_sf"/>
</dbReference>
<dbReference type="Pfam" id="PF13585">
    <property type="entry name" value="CHU_C"/>
    <property type="match status" value="1"/>
</dbReference>
<protein>
    <recommendedName>
        <fullName evidence="3">Ig-like domain-containing protein</fullName>
    </recommendedName>
</protein>
<dbReference type="Proteomes" id="UP000248745">
    <property type="component" value="Unassembled WGS sequence"/>
</dbReference>
<accession>A0A2W2BJ43</accession>
<dbReference type="AlphaFoldDB" id="A0A2W2BJ43"/>
<dbReference type="EMBL" id="QKTW01000012">
    <property type="protein sequence ID" value="PZF73466.1"/>
    <property type="molecule type" value="Genomic_DNA"/>
</dbReference>
<reference evidence="1 2" key="1">
    <citation type="submission" date="2018-06" db="EMBL/GenBank/DDBJ databases">
        <title>Mucibacter soli gen. nov., sp. nov., a new member of the family Chitinophagaceae producing mucin.</title>
        <authorList>
            <person name="Kim M.-K."/>
            <person name="Park S."/>
            <person name="Kim T.-S."/>
            <person name="Joung Y."/>
            <person name="Han J.-H."/>
            <person name="Kim S.B."/>
        </authorList>
    </citation>
    <scope>NUCLEOTIDE SEQUENCE [LARGE SCALE GENOMIC DNA]</scope>
    <source>
        <strain evidence="1 2">R1-15</strain>
    </source>
</reference>
<evidence type="ECO:0000313" key="2">
    <source>
        <dbReference type="Proteomes" id="UP000248745"/>
    </source>
</evidence>
<evidence type="ECO:0008006" key="3">
    <source>
        <dbReference type="Google" id="ProtNLM"/>
    </source>
</evidence>
<dbReference type="SUPFAM" id="SSF141072">
    <property type="entry name" value="CalX-like"/>
    <property type="match status" value="1"/>
</dbReference>
<dbReference type="NCBIfam" id="NF038133">
    <property type="entry name" value="choice_anch_L"/>
    <property type="match status" value="1"/>
</dbReference>